<dbReference type="InterPro" id="IPR050248">
    <property type="entry name" value="Polysacc_deacetylase_ArnD"/>
</dbReference>
<dbReference type="GO" id="GO:0005975">
    <property type="term" value="P:carbohydrate metabolic process"/>
    <property type="evidence" value="ECO:0007669"/>
    <property type="project" value="InterPro"/>
</dbReference>
<proteinExistence type="predicted"/>
<dbReference type="Gene3D" id="3.20.20.370">
    <property type="entry name" value="Glycoside hydrolase/deacetylase"/>
    <property type="match status" value="1"/>
</dbReference>
<dbReference type="GO" id="GO:0016810">
    <property type="term" value="F:hydrolase activity, acting on carbon-nitrogen (but not peptide) bonds"/>
    <property type="evidence" value="ECO:0007669"/>
    <property type="project" value="InterPro"/>
</dbReference>
<dbReference type="PANTHER" id="PTHR10587">
    <property type="entry name" value="GLYCOSYL TRANSFERASE-RELATED"/>
    <property type="match status" value="1"/>
</dbReference>
<dbReference type="Pfam" id="PF01522">
    <property type="entry name" value="Polysacc_deac_1"/>
    <property type="match status" value="1"/>
</dbReference>
<gene>
    <name evidence="3" type="ORF">HELGO_WM9592</name>
</gene>
<protein>
    <submittedName>
        <fullName evidence="3">Polysaccharide deacetylase family protein</fullName>
    </submittedName>
</protein>
<evidence type="ECO:0000256" key="1">
    <source>
        <dbReference type="SAM" id="SignalP"/>
    </source>
</evidence>
<reference evidence="3" key="1">
    <citation type="submission" date="2020-01" db="EMBL/GenBank/DDBJ databases">
        <authorList>
            <person name="Meier V. D."/>
            <person name="Meier V D."/>
        </authorList>
    </citation>
    <scope>NUCLEOTIDE SEQUENCE</scope>
    <source>
        <strain evidence="3">HLG_WM_MAG_07</strain>
    </source>
</reference>
<sequence length="269" mass="31176">MRLITLVLLGIFSTSLWATDCAQVRKHYQCDGDTKYPIHLTFDDGPADLTPRVLDMLKRENIPATFFIIAYKVDCENYRRQCANNGITMQNCADYQLCQVRKNTLKRIVAEGHMVGSHSYRHDKHSEIPASLMHQYIQRSKQVLGPYLTSQPPMFRLPNGDGWFNRASQPQVLRAVEKYGFKHIAWEMSAFDWRVSDQQGDKILDTVMNEICTKKKGLILFHDGDSEQDHIGRTYTNTHIAKWIPKVRCVADFKPLNYFYPDLKITTQK</sequence>
<dbReference type="InterPro" id="IPR002509">
    <property type="entry name" value="NODB_dom"/>
</dbReference>
<name>A0A6S6UAJ1_9GAMM</name>
<evidence type="ECO:0000313" key="3">
    <source>
        <dbReference type="EMBL" id="CAA6828738.1"/>
    </source>
</evidence>
<feature type="domain" description="NodB homology" evidence="2">
    <location>
        <begin position="36"/>
        <end position="256"/>
    </location>
</feature>
<dbReference type="AlphaFoldDB" id="A0A6S6UAJ1"/>
<dbReference type="PROSITE" id="PS51677">
    <property type="entry name" value="NODB"/>
    <property type="match status" value="1"/>
</dbReference>
<accession>A0A6S6UAJ1</accession>
<feature type="signal peptide" evidence="1">
    <location>
        <begin position="1"/>
        <end position="18"/>
    </location>
</feature>
<keyword evidence="1" id="KW-0732">Signal</keyword>
<dbReference type="SUPFAM" id="SSF88713">
    <property type="entry name" value="Glycoside hydrolase/deacetylase"/>
    <property type="match status" value="1"/>
</dbReference>
<evidence type="ECO:0000259" key="2">
    <source>
        <dbReference type="PROSITE" id="PS51677"/>
    </source>
</evidence>
<feature type="chain" id="PRO_5028351088" evidence="1">
    <location>
        <begin position="19"/>
        <end position="269"/>
    </location>
</feature>
<dbReference type="CDD" id="cd10917">
    <property type="entry name" value="CE4_NodB_like_6s_7s"/>
    <property type="match status" value="1"/>
</dbReference>
<organism evidence="3">
    <name type="scientific">uncultured Thiotrichaceae bacterium</name>
    <dbReference type="NCBI Taxonomy" id="298394"/>
    <lineage>
        <taxon>Bacteria</taxon>
        <taxon>Pseudomonadati</taxon>
        <taxon>Pseudomonadota</taxon>
        <taxon>Gammaproteobacteria</taxon>
        <taxon>Thiotrichales</taxon>
        <taxon>Thiotrichaceae</taxon>
        <taxon>environmental samples</taxon>
    </lineage>
</organism>
<dbReference type="EMBL" id="CACVAY010000151">
    <property type="protein sequence ID" value="CAA6828738.1"/>
    <property type="molecule type" value="Genomic_DNA"/>
</dbReference>
<dbReference type="InterPro" id="IPR011330">
    <property type="entry name" value="Glyco_hydro/deAcase_b/a-brl"/>
</dbReference>